<keyword evidence="1" id="KW-0812">Transmembrane</keyword>
<keyword evidence="3" id="KW-1185">Reference proteome</keyword>
<proteinExistence type="predicted"/>
<dbReference type="Proteomes" id="UP000598996">
    <property type="component" value="Unassembled WGS sequence"/>
</dbReference>
<reference evidence="2 3" key="1">
    <citation type="submission" date="2021-01" db="EMBL/GenBank/DDBJ databases">
        <title>Actinoplanes sp. nov. LDG1-01 isolated from lichen.</title>
        <authorList>
            <person name="Saeng-In P."/>
            <person name="Phongsopitanun W."/>
            <person name="Kanchanasin P."/>
            <person name="Yuki M."/>
            <person name="Kudo T."/>
            <person name="Ohkuma M."/>
            <person name="Tanasupawat S."/>
        </authorList>
    </citation>
    <scope>NUCLEOTIDE SEQUENCE [LARGE SCALE GENOMIC DNA]</scope>
    <source>
        <strain evidence="2 3">LDG1-01</strain>
    </source>
</reference>
<evidence type="ECO:0000313" key="2">
    <source>
        <dbReference type="EMBL" id="MBL7261549.1"/>
    </source>
</evidence>
<gene>
    <name evidence="2" type="ORF">JKJ07_45435</name>
</gene>
<dbReference type="EMBL" id="JAENHO010000020">
    <property type="protein sequence ID" value="MBL7261549.1"/>
    <property type="molecule type" value="Genomic_DNA"/>
</dbReference>
<protein>
    <recommendedName>
        <fullName evidence="4">RING-type E3 ubiquitin transferase</fullName>
    </recommendedName>
</protein>
<keyword evidence="1" id="KW-0472">Membrane</keyword>
<name>A0ABS1W496_9ACTN</name>
<comment type="caution">
    <text evidence="2">The sequence shown here is derived from an EMBL/GenBank/DDBJ whole genome shotgun (WGS) entry which is preliminary data.</text>
</comment>
<keyword evidence="1" id="KW-1133">Transmembrane helix</keyword>
<evidence type="ECO:0008006" key="4">
    <source>
        <dbReference type="Google" id="ProtNLM"/>
    </source>
</evidence>
<accession>A0ABS1W496</accession>
<feature type="transmembrane region" description="Helical" evidence="1">
    <location>
        <begin position="12"/>
        <end position="34"/>
    </location>
</feature>
<sequence>MLYLDGVMAVATVAYCLGGLLIGGSGIFFLLNLGDLRALRTMRRVPVIPAATQQRSGRVALEGRTEYGPAGRQRAPVSGEDSAWFHVRLIREPSRHYAGSDDPDEDVLLDFSSPDGFALADHSGRVPVDPAIFGYPFIVEPRVPVVTTIVHKRSAPRSLPPVVPRAIADDVRKNERLTLTETRVPRGVAVYALGRLSGGTLTRSRTGLTVFSTDNRDQVIAARRDSIALGTKMTVWFAVAGLLLAGGGVGYLTTLA</sequence>
<feature type="transmembrane region" description="Helical" evidence="1">
    <location>
        <begin position="233"/>
        <end position="253"/>
    </location>
</feature>
<organism evidence="2 3">
    <name type="scientific">Paractinoplanes lichenicola</name>
    <dbReference type="NCBI Taxonomy" id="2802976"/>
    <lineage>
        <taxon>Bacteria</taxon>
        <taxon>Bacillati</taxon>
        <taxon>Actinomycetota</taxon>
        <taxon>Actinomycetes</taxon>
        <taxon>Micromonosporales</taxon>
        <taxon>Micromonosporaceae</taxon>
        <taxon>Paractinoplanes</taxon>
    </lineage>
</organism>
<evidence type="ECO:0000313" key="3">
    <source>
        <dbReference type="Proteomes" id="UP000598996"/>
    </source>
</evidence>
<dbReference type="RefSeq" id="WP_202998312.1">
    <property type="nucleotide sequence ID" value="NZ_JAENHO010000020.1"/>
</dbReference>
<evidence type="ECO:0000256" key="1">
    <source>
        <dbReference type="SAM" id="Phobius"/>
    </source>
</evidence>